<dbReference type="AlphaFoldDB" id="A0AAV7M4H7"/>
<feature type="compositionally biased region" description="Polar residues" evidence="1">
    <location>
        <begin position="14"/>
        <end position="30"/>
    </location>
</feature>
<accession>A0AAV7M4H7</accession>
<gene>
    <name evidence="2" type="ORF">NDU88_001162</name>
</gene>
<feature type="region of interest" description="Disordered" evidence="1">
    <location>
        <begin position="14"/>
        <end position="46"/>
    </location>
</feature>
<name>A0AAV7M4H7_PLEWA</name>
<protein>
    <recommendedName>
        <fullName evidence="4">DRBM domain-containing protein</fullName>
    </recommendedName>
</protein>
<dbReference type="EMBL" id="JANPWB010000014">
    <property type="protein sequence ID" value="KAJ1096013.1"/>
    <property type="molecule type" value="Genomic_DNA"/>
</dbReference>
<dbReference type="Proteomes" id="UP001066276">
    <property type="component" value="Chromosome 10"/>
</dbReference>
<keyword evidence="3" id="KW-1185">Reference proteome</keyword>
<evidence type="ECO:0000256" key="1">
    <source>
        <dbReference type="SAM" id="MobiDB-lite"/>
    </source>
</evidence>
<organism evidence="2 3">
    <name type="scientific">Pleurodeles waltl</name>
    <name type="common">Iberian ribbed newt</name>
    <dbReference type="NCBI Taxonomy" id="8319"/>
    <lineage>
        <taxon>Eukaryota</taxon>
        <taxon>Metazoa</taxon>
        <taxon>Chordata</taxon>
        <taxon>Craniata</taxon>
        <taxon>Vertebrata</taxon>
        <taxon>Euteleostomi</taxon>
        <taxon>Amphibia</taxon>
        <taxon>Batrachia</taxon>
        <taxon>Caudata</taxon>
        <taxon>Salamandroidea</taxon>
        <taxon>Salamandridae</taxon>
        <taxon>Pleurodelinae</taxon>
        <taxon>Pleurodeles</taxon>
    </lineage>
</organism>
<evidence type="ECO:0000313" key="3">
    <source>
        <dbReference type="Proteomes" id="UP001066276"/>
    </source>
</evidence>
<evidence type="ECO:0000313" key="2">
    <source>
        <dbReference type="EMBL" id="KAJ1096013.1"/>
    </source>
</evidence>
<evidence type="ECO:0008006" key="4">
    <source>
        <dbReference type="Google" id="ProtNLM"/>
    </source>
</evidence>
<proteinExistence type="predicted"/>
<feature type="region of interest" description="Disordered" evidence="1">
    <location>
        <begin position="88"/>
        <end position="116"/>
    </location>
</feature>
<reference evidence="2" key="1">
    <citation type="journal article" date="2022" name="bioRxiv">
        <title>Sequencing and chromosome-scale assembly of the giantPleurodeles waltlgenome.</title>
        <authorList>
            <person name="Brown T."/>
            <person name="Elewa A."/>
            <person name="Iarovenko S."/>
            <person name="Subramanian E."/>
            <person name="Araus A.J."/>
            <person name="Petzold A."/>
            <person name="Susuki M."/>
            <person name="Suzuki K.-i.T."/>
            <person name="Hayashi T."/>
            <person name="Toyoda A."/>
            <person name="Oliveira C."/>
            <person name="Osipova E."/>
            <person name="Leigh N.D."/>
            <person name="Simon A."/>
            <person name="Yun M.H."/>
        </authorList>
    </citation>
    <scope>NUCLEOTIDE SEQUENCE</scope>
    <source>
        <strain evidence="2">20211129_DDA</strain>
        <tissue evidence="2">Liver</tissue>
    </source>
</reference>
<comment type="caution">
    <text evidence="2">The sequence shown here is derived from an EMBL/GenBank/DDBJ whole genome shotgun (WGS) entry which is preliminary data.</text>
</comment>
<sequence>MRLKKSATVFFTPETSQKGDSAAVQSTPNRLSAHRSRMPRSACRIPSARQSRAVSILYYRHYSLGPTKKAAKREAAVKVLAELRAGLMEGGTGPAEPENNARCSGSSLDPAGQGHL</sequence>